<evidence type="ECO:0000313" key="4">
    <source>
        <dbReference type="EMBL" id="SFA81038.1"/>
    </source>
</evidence>
<sequence length="425" mass="47674">MSEKLERRWDDAVETAWREFRQRLADHVAAMDADDSIVVEMPQVHNQGASPYCQVAGGEEMLRVEAVSNAYLADECSLDVLQEGFLAHLGFRRPETEDWSEGETNFWADLELREADRAAVMVVHALREVYGVLHPVYLDAGGLEPEGAVRPVPPQPGTTQADLDDLFVSSSVKDIRSLVDLAVADIYDDAPMWDDDGDLGLLTEEHVVWVAVNAHAPRVLLSCMLLDEVDNTDAALAEINRLNRAEWGLTFTLHERRISVTRELGLGVAQPVAVQGEIQRVLGQVDVWARDLGERLRAASEDPAKRRPHSRFATAYAVMAELEREQRGSVSPAAMVRIYRNDTGLLLKAIRITEQRRRDARTKAREAHDLGQRAKEQMIRARLDYLRDLVARMRAGLRMMVDAPVRRAQVDQLALFDEDEAGAGR</sequence>
<organism evidence="4 5">
    <name type="scientific">Nocardioides alpinus</name>
    <dbReference type="NCBI Taxonomy" id="748909"/>
    <lineage>
        <taxon>Bacteria</taxon>
        <taxon>Bacillati</taxon>
        <taxon>Actinomycetota</taxon>
        <taxon>Actinomycetes</taxon>
        <taxon>Propionibacteriales</taxon>
        <taxon>Nocardioidaceae</taxon>
        <taxon>Nocardioides</taxon>
    </lineage>
</organism>
<proteinExistence type="predicted"/>
<evidence type="ECO:0000313" key="5">
    <source>
        <dbReference type="Proteomes" id="UP000199113"/>
    </source>
</evidence>
<dbReference type="RefSeq" id="WP_139227582.1">
    <property type="nucleotide sequence ID" value="NZ_FOKC01000001.1"/>
</dbReference>
<dbReference type="Proteomes" id="UP000199113">
    <property type="component" value="Unassembled WGS sequence"/>
</dbReference>
<feature type="domain" description="TY-Chap central" evidence="1">
    <location>
        <begin position="174"/>
        <end position="296"/>
    </location>
</feature>
<name>A0A1I0VXU2_9ACTN</name>
<dbReference type="InterPro" id="IPR054344">
    <property type="entry name" value="TY-Chap_N"/>
</dbReference>
<reference evidence="4" key="1">
    <citation type="submission" date="2016-10" db="EMBL/GenBank/DDBJ databases">
        <authorList>
            <person name="de Groot N.N."/>
        </authorList>
    </citation>
    <scope>NUCLEOTIDE SEQUENCE [LARGE SCALE GENOMIC DNA]</scope>
    <source>
        <strain evidence="4">CGMCC 1.10697</strain>
    </source>
</reference>
<dbReference type="OrthoDB" id="4772408at2"/>
<feature type="domain" description="TY-Chap N-terminal" evidence="2">
    <location>
        <begin position="15"/>
        <end position="137"/>
    </location>
</feature>
<evidence type="ECO:0000259" key="1">
    <source>
        <dbReference type="Pfam" id="PF22551"/>
    </source>
</evidence>
<dbReference type="InterPro" id="IPR054342">
    <property type="entry name" value="TY-Chap_C"/>
</dbReference>
<protein>
    <submittedName>
        <fullName evidence="4">Uncharacterized protein</fullName>
    </submittedName>
</protein>
<dbReference type="STRING" id="748909.SAMN05192575_101538"/>
<feature type="domain" description="TY-Chap C-terminal" evidence="3">
    <location>
        <begin position="311"/>
        <end position="400"/>
    </location>
</feature>
<evidence type="ECO:0000259" key="2">
    <source>
        <dbReference type="Pfam" id="PF22552"/>
    </source>
</evidence>
<dbReference type="EMBL" id="FOKC01000001">
    <property type="protein sequence ID" value="SFA81038.1"/>
    <property type="molecule type" value="Genomic_DNA"/>
</dbReference>
<accession>A0A1I0VXU2</accession>
<dbReference type="Pfam" id="PF22554">
    <property type="entry name" value="Chap-C"/>
    <property type="match status" value="1"/>
</dbReference>
<gene>
    <name evidence="4" type="ORF">SAMN05192575_101538</name>
</gene>
<evidence type="ECO:0000259" key="3">
    <source>
        <dbReference type="Pfam" id="PF22554"/>
    </source>
</evidence>
<dbReference type="Pfam" id="PF22551">
    <property type="entry name" value="TY-Chap1"/>
    <property type="match status" value="1"/>
</dbReference>
<dbReference type="AlphaFoldDB" id="A0A1I0VXU2"/>
<dbReference type="Pfam" id="PF22552">
    <property type="entry name" value="TY-Chap3"/>
    <property type="match status" value="1"/>
</dbReference>
<dbReference type="InterPro" id="IPR054343">
    <property type="entry name" value="TY-Chap_M"/>
</dbReference>